<feature type="region of interest" description="Disordered" evidence="1">
    <location>
        <begin position="51"/>
        <end position="111"/>
    </location>
</feature>
<dbReference type="OrthoDB" id="10474088at2759"/>
<feature type="compositionally biased region" description="Polar residues" evidence="1">
    <location>
        <begin position="59"/>
        <end position="81"/>
    </location>
</feature>
<dbReference type="EMBL" id="AMGX01000007">
    <property type="protein sequence ID" value="EXJ71748.1"/>
    <property type="molecule type" value="Genomic_DNA"/>
</dbReference>
<name>W9WUV5_9EURO</name>
<dbReference type="AlphaFoldDB" id="W9WUV5"/>
<keyword evidence="3" id="KW-1185">Reference proteome</keyword>
<organism evidence="2 3">
    <name type="scientific">Cladophialophora psammophila CBS 110553</name>
    <dbReference type="NCBI Taxonomy" id="1182543"/>
    <lineage>
        <taxon>Eukaryota</taxon>
        <taxon>Fungi</taxon>
        <taxon>Dikarya</taxon>
        <taxon>Ascomycota</taxon>
        <taxon>Pezizomycotina</taxon>
        <taxon>Eurotiomycetes</taxon>
        <taxon>Chaetothyriomycetidae</taxon>
        <taxon>Chaetothyriales</taxon>
        <taxon>Herpotrichiellaceae</taxon>
        <taxon>Cladophialophora</taxon>
    </lineage>
</organism>
<dbReference type="GeneID" id="19190274"/>
<dbReference type="RefSeq" id="XP_007744347.1">
    <property type="nucleotide sequence ID" value="XM_007746157.1"/>
</dbReference>
<dbReference type="HOGENOM" id="CLU_2158127_0_0_1"/>
<gene>
    <name evidence="2" type="ORF">A1O5_05558</name>
</gene>
<feature type="compositionally biased region" description="Basic and acidic residues" evidence="1">
    <location>
        <begin position="83"/>
        <end position="93"/>
    </location>
</feature>
<accession>W9WUV5</accession>
<evidence type="ECO:0000313" key="2">
    <source>
        <dbReference type="EMBL" id="EXJ71748.1"/>
    </source>
</evidence>
<protein>
    <submittedName>
        <fullName evidence="2">Uncharacterized protein</fullName>
    </submittedName>
</protein>
<reference evidence="2 3" key="1">
    <citation type="submission" date="2013-03" db="EMBL/GenBank/DDBJ databases">
        <title>The Genome Sequence of Cladophialophora psammophila CBS 110553.</title>
        <authorList>
            <consortium name="The Broad Institute Genomics Platform"/>
            <person name="Cuomo C."/>
            <person name="de Hoog S."/>
            <person name="Gorbushina A."/>
            <person name="Walker B."/>
            <person name="Young S.K."/>
            <person name="Zeng Q."/>
            <person name="Gargeya S."/>
            <person name="Fitzgerald M."/>
            <person name="Haas B."/>
            <person name="Abouelleil A."/>
            <person name="Allen A.W."/>
            <person name="Alvarado L."/>
            <person name="Arachchi H.M."/>
            <person name="Berlin A.M."/>
            <person name="Chapman S.B."/>
            <person name="Gainer-Dewar J."/>
            <person name="Goldberg J."/>
            <person name="Griggs A."/>
            <person name="Gujja S."/>
            <person name="Hansen M."/>
            <person name="Howarth C."/>
            <person name="Imamovic A."/>
            <person name="Ireland A."/>
            <person name="Larimer J."/>
            <person name="McCowan C."/>
            <person name="Murphy C."/>
            <person name="Pearson M."/>
            <person name="Poon T.W."/>
            <person name="Priest M."/>
            <person name="Roberts A."/>
            <person name="Saif S."/>
            <person name="Shea T."/>
            <person name="Sisk P."/>
            <person name="Sykes S."/>
            <person name="Wortman J."/>
            <person name="Nusbaum C."/>
            <person name="Birren B."/>
        </authorList>
    </citation>
    <scope>NUCLEOTIDE SEQUENCE [LARGE SCALE GENOMIC DNA]</scope>
    <source>
        <strain evidence="2 3">CBS 110553</strain>
    </source>
</reference>
<evidence type="ECO:0000313" key="3">
    <source>
        <dbReference type="Proteomes" id="UP000019471"/>
    </source>
</evidence>
<dbReference type="Proteomes" id="UP000019471">
    <property type="component" value="Unassembled WGS sequence"/>
</dbReference>
<sequence>MTVILTQQFSVDEQVPENLPPEMQRLEQTRMRVLETTRAYLGTNFQLRVNTQERRGDVSESQVCQSQGRTGVEGSSTQVPQKSDPKSRTRENEAGTNDDGVLRDWLAPEAL</sequence>
<evidence type="ECO:0000256" key="1">
    <source>
        <dbReference type="SAM" id="MobiDB-lite"/>
    </source>
</evidence>
<comment type="caution">
    <text evidence="2">The sequence shown here is derived from an EMBL/GenBank/DDBJ whole genome shotgun (WGS) entry which is preliminary data.</text>
</comment>
<proteinExistence type="predicted"/>